<dbReference type="Proteomes" id="UP000515152">
    <property type="component" value="Chromosome 12"/>
</dbReference>
<dbReference type="CDD" id="cd21895">
    <property type="entry name" value="SARAH_RASSF6"/>
    <property type="match status" value="1"/>
</dbReference>
<reference evidence="5" key="1">
    <citation type="submission" date="2025-08" db="UniProtKB">
        <authorList>
            <consortium name="RefSeq"/>
        </authorList>
    </citation>
    <scope>IDENTIFICATION</scope>
</reference>
<dbReference type="PROSITE" id="PS50951">
    <property type="entry name" value="SARAH"/>
    <property type="match status" value="1"/>
</dbReference>
<dbReference type="AlphaFoldDB" id="A0A6P8G0L6"/>
<feature type="domain" description="SARAH" evidence="3">
    <location>
        <begin position="295"/>
        <end position="342"/>
    </location>
</feature>
<feature type="domain" description="Ras-associating" evidence="2">
    <location>
        <begin position="200"/>
        <end position="288"/>
    </location>
</feature>
<dbReference type="OrthoDB" id="9976881at2759"/>
<dbReference type="InterPro" id="IPR033614">
    <property type="entry name" value="RASSF1-6"/>
</dbReference>
<dbReference type="InterPro" id="IPR049787">
    <property type="entry name" value="SARAH_RASSF6"/>
</dbReference>
<dbReference type="PROSITE" id="PS50200">
    <property type="entry name" value="RA"/>
    <property type="match status" value="1"/>
</dbReference>
<dbReference type="InterPro" id="IPR029071">
    <property type="entry name" value="Ubiquitin-like_domsf"/>
</dbReference>
<dbReference type="SUPFAM" id="SSF54236">
    <property type="entry name" value="Ubiquitin-like"/>
    <property type="match status" value="1"/>
</dbReference>
<dbReference type="Gene3D" id="3.10.20.90">
    <property type="entry name" value="Phosphatidylinositol 3-kinase Catalytic Subunit, Chain A, domain 1"/>
    <property type="match status" value="1"/>
</dbReference>
<dbReference type="Pfam" id="PF16517">
    <property type="entry name" value="Nore1-SARAH"/>
    <property type="match status" value="1"/>
</dbReference>
<gene>
    <name evidence="5" type="primary">rassf6</name>
</gene>
<sequence>MQTGSRPPSVIHIGDGRAFSRAEFLSLLDTYNCFLRDEPHLHLHSTENAGEVTVEGFLVISWGVKRPIRLMIQDEKPILPPCEKPQSPLESPDPISPLGGRRGMTRWGEYDNLLRIDELEESRRSTPNTLEDSPVLPRVLSGYESKTLQSPRPKPITEESSVLFRTLSDASLVKKRVKSKTVAERQRARQHRFSINGHFYNYKTSIFTPSYGATSRVRTHSGMSTEEVIGQLLHKFKIENDQNEFALYCIHQSGERRKLGSSELPLLERILQGPSESIMRVFLMDTDEQEVSNDVAQYLNLELPILERVLWGLEEEENQQIRRIISKYRQQHHLLNQWLNSRLAGKTECDTV</sequence>
<dbReference type="PANTHER" id="PTHR22738">
    <property type="entry name" value="RASSF"/>
    <property type="match status" value="1"/>
</dbReference>
<evidence type="ECO:0000313" key="4">
    <source>
        <dbReference type="Proteomes" id="UP000515152"/>
    </source>
</evidence>
<accession>A0A6P8G0L6</accession>
<name>A0A6P8G0L6_CLUHA</name>
<proteinExistence type="predicted"/>
<keyword evidence="4" id="KW-1185">Reference proteome</keyword>
<dbReference type="Pfam" id="PF00788">
    <property type="entry name" value="RA"/>
    <property type="match status" value="1"/>
</dbReference>
<feature type="region of interest" description="Disordered" evidence="1">
    <location>
        <begin position="80"/>
        <end position="102"/>
    </location>
</feature>
<evidence type="ECO:0000313" key="5">
    <source>
        <dbReference type="RefSeq" id="XP_031433573.1"/>
    </source>
</evidence>
<evidence type="ECO:0000256" key="1">
    <source>
        <dbReference type="SAM" id="MobiDB-lite"/>
    </source>
</evidence>
<dbReference type="GeneID" id="105911188"/>
<dbReference type="InterPro" id="IPR011524">
    <property type="entry name" value="SARAH_dom"/>
</dbReference>
<evidence type="ECO:0000259" key="3">
    <source>
        <dbReference type="PROSITE" id="PS50951"/>
    </source>
</evidence>
<dbReference type="KEGG" id="char:105911188"/>
<dbReference type="InterPro" id="IPR000159">
    <property type="entry name" value="RA_dom"/>
</dbReference>
<organism evidence="4 5">
    <name type="scientific">Clupea harengus</name>
    <name type="common">Atlantic herring</name>
    <dbReference type="NCBI Taxonomy" id="7950"/>
    <lineage>
        <taxon>Eukaryota</taxon>
        <taxon>Metazoa</taxon>
        <taxon>Chordata</taxon>
        <taxon>Craniata</taxon>
        <taxon>Vertebrata</taxon>
        <taxon>Euteleostomi</taxon>
        <taxon>Actinopterygii</taxon>
        <taxon>Neopterygii</taxon>
        <taxon>Teleostei</taxon>
        <taxon>Clupei</taxon>
        <taxon>Clupeiformes</taxon>
        <taxon>Clupeoidei</taxon>
        <taxon>Clupeidae</taxon>
        <taxon>Clupea</taxon>
    </lineage>
</organism>
<dbReference type="SMART" id="SM00314">
    <property type="entry name" value="RA"/>
    <property type="match status" value="1"/>
</dbReference>
<dbReference type="GO" id="GO:0007165">
    <property type="term" value="P:signal transduction"/>
    <property type="evidence" value="ECO:0007669"/>
    <property type="project" value="InterPro"/>
</dbReference>
<dbReference type="PANTHER" id="PTHR22738:SF3">
    <property type="entry name" value="RAS ASSOCIATION DOMAIN-CONTAINING PROTEIN 6"/>
    <property type="match status" value="1"/>
</dbReference>
<dbReference type="RefSeq" id="XP_031433573.1">
    <property type="nucleotide sequence ID" value="XM_031577713.2"/>
</dbReference>
<dbReference type="CTD" id="166824"/>
<protein>
    <submittedName>
        <fullName evidence="5">Ras association domain-containing protein 6</fullName>
    </submittedName>
</protein>
<evidence type="ECO:0000259" key="2">
    <source>
        <dbReference type="PROSITE" id="PS50200"/>
    </source>
</evidence>